<accession>A0AA35XCI3</accession>
<dbReference type="Proteomes" id="UP001174909">
    <property type="component" value="Unassembled WGS sequence"/>
</dbReference>
<feature type="transmembrane region" description="Helical" evidence="2">
    <location>
        <begin position="464"/>
        <end position="486"/>
    </location>
</feature>
<dbReference type="PANTHER" id="PTHR38337:SF1">
    <property type="entry name" value="GUSTATORY RECEPTOR"/>
    <property type="match status" value="1"/>
</dbReference>
<dbReference type="EMBL" id="CASHTH010004012">
    <property type="protein sequence ID" value="CAI8052419.1"/>
    <property type="molecule type" value="Genomic_DNA"/>
</dbReference>
<evidence type="ECO:0000256" key="2">
    <source>
        <dbReference type="SAM" id="Phobius"/>
    </source>
</evidence>
<keyword evidence="2" id="KW-0472">Membrane</keyword>
<feature type="region of interest" description="Disordered" evidence="1">
    <location>
        <begin position="1"/>
        <end position="158"/>
    </location>
</feature>
<comment type="caution">
    <text evidence="3">The sequence shown here is derived from an EMBL/GenBank/DDBJ whole genome shotgun (WGS) entry which is preliminary data.</text>
</comment>
<feature type="compositionally biased region" description="Polar residues" evidence="1">
    <location>
        <begin position="33"/>
        <end position="46"/>
    </location>
</feature>
<feature type="compositionally biased region" description="Basic and acidic residues" evidence="1">
    <location>
        <begin position="51"/>
        <end position="71"/>
    </location>
</feature>
<evidence type="ECO:0000256" key="1">
    <source>
        <dbReference type="SAM" id="MobiDB-lite"/>
    </source>
</evidence>
<gene>
    <name evidence="3" type="ORF">GBAR_LOCUS28665</name>
</gene>
<organism evidence="3 4">
    <name type="scientific">Geodia barretti</name>
    <name type="common">Barrett's horny sponge</name>
    <dbReference type="NCBI Taxonomy" id="519541"/>
    <lineage>
        <taxon>Eukaryota</taxon>
        <taxon>Metazoa</taxon>
        <taxon>Porifera</taxon>
        <taxon>Demospongiae</taxon>
        <taxon>Heteroscleromorpha</taxon>
        <taxon>Tetractinellida</taxon>
        <taxon>Astrophorina</taxon>
        <taxon>Geodiidae</taxon>
        <taxon>Geodia</taxon>
    </lineage>
</organism>
<protein>
    <submittedName>
        <fullName evidence="3">Uncharacterized protein</fullName>
    </submittedName>
</protein>
<reference evidence="3" key="1">
    <citation type="submission" date="2023-03" db="EMBL/GenBank/DDBJ databases">
        <authorList>
            <person name="Steffen K."/>
            <person name="Cardenas P."/>
        </authorList>
    </citation>
    <scope>NUCLEOTIDE SEQUENCE</scope>
</reference>
<proteinExistence type="predicted"/>
<feature type="transmembrane region" description="Helical" evidence="2">
    <location>
        <begin position="391"/>
        <end position="416"/>
    </location>
</feature>
<feature type="transmembrane region" description="Helical" evidence="2">
    <location>
        <begin position="225"/>
        <end position="248"/>
    </location>
</feature>
<sequence>MESLKRPLLSDGPLATIAEVEVERSTTVERKTSTTSLPETNGSENAITGEPGKEERGDRSRSTWGGRESRPRPSQKKPKRVTDLASQGRRRELDYPQPLRNYNIHEQGYGLEPPYRLRTSSEVNSAPSTRTSSFSEGGLEENGNLDEEEGVIDGGGSIDGRNDFVDVGLDTTLEGMSTTKELTRCKKTVLVFYLNFLKLIGWRRWRGPRQDLDTPLYTNVLNFLYPSFIFFLMVAACVTQTLTCFYRDEVRYGPVNERGILVISCKEHILTRSVIADALLLAAYLFGVYFFRYKEPEHLSALMERVYLSFNFKHRVSPQGRLTFTLRMILSLSAVWVLLSFAGNILRLFSLSLLKNSTYLALISTIPATNATATNMTVTMKRGLIDNITRYTLVIYSIVGFVMFDMLYMAVVVSYVSHAQLLLTYINSVIDKVQTKAYDLGKAIRDMSQIYESLKVLNATLSHLTSVCLFIFITTSISSLVGLGSINADQATGRDRKIHISVGVINFVQWTLLALAPVTQASRLTSTCRRLRRLGLEIGARPFSYHDTPQLVLDSFLQYTNATRYTAKLAGVPIYPKAVVGFLFVFGIVATWALVKFNPFSFASWF</sequence>
<feature type="transmembrane region" description="Helical" evidence="2">
    <location>
        <begin position="574"/>
        <end position="595"/>
    </location>
</feature>
<name>A0AA35XCI3_GEOBA</name>
<keyword evidence="4" id="KW-1185">Reference proteome</keyword>
<evidence type="ECO:0000313" key="4">
    <source>
        <dbReference type="Proteomes" id="UP001174909"/>
    </source>
</evidence>
<feature type="transmembrane region" description="Helical" evidence="2">
    <location>
        <begin position="269"/>
        <end position="291"/>
    </location>
</feature>
<keyword evidence="2" id="KW-1133">Transmembrane helix</keyword>
<dbReference type="PANTHER" id="PTHR38337">
    <property type="entry name" value="AGAP010540-PA"/>
    <property type="match status" value="1"/>
</dbReference>
<feature type="compositionally biased region" description="Basic and acidic residues" evidence="1">
    <location>
        <begin position="21"/>
        <end position="32"/>
    </location>
</feature>
<evidence type="ECO:0000313" key="3">
    <source>
        <dbReference type="EMBL" id="CAI8052419.1"/>
    </source>
</evidence>
<feature type="transmembrane region" description="Helical" evidence="2">
    <location>
        <begin position="324"/>
        <end position="346"/>
    </location>
</feature>
<dbReference type="AlphaFoldDB" id="A0AA35XCI3"/>
<feature type="compositionally biased region" description="Polar residues" evidence="1">
    <location>
        <begin position="118"/>
        <end position="135"/>
    </location>
</feature>
<keyword evidence="2" id="KW-0812">Transmembrane</keyword>